<organism evidence="1 2">
    <name type="scientific">Candidatus Cryptobacteroides merdipullorum</name>
    <dbReference type="NCBI Taxonomy" id="2840771"/>
    <lineage>
        <taxon>Bacteria</taxon>
        <taxon>Pseudomonadati</taxon>
        <taxon>Bacteroidota</taxon>
        <taxon>Bacteroidia</taxon>
        <taxon>Bacteroidales</taxon>
        <taxon>Candidatus Cryptobacteroides</taxon>
    </lineage>
</organism>
<sequence>MTKRIAALTMVRNDDFYLEKWVKYYGEQLGKENLYIFFDGTDQKIAPFCEGTNAFLHEKIGNQVVQAEKGRLAFLSEQAAGLLSEGYDLVIGVDADEFIVVDPKLGLSLAEYLSAQKIEVSLSALGLDFGQKLGEEGDIRSDRPFLRQRRYAQIGTRYTKPSIVAAPCRWGSGFHRIKGHNFHIGKDIYLLHFGYFDQRRLEERFADKDRLSQGWGKHMKKRSRTIRLVSTLPARPFDPWVRFARICQTIVRPPYALNKPAMFELRIIVRIPGRFSDIV</sequence>
<name>A0A9D1GMW9_9BACT</name>
<evidence type="ECO:0000313" key="1">
    <source>
        <dbReference type="EMBL" id="HIT47118.1"/>
    </source>
</evidence>
<dbReference type="Proteomes" id="UP000886881">
    <property type="component" value="Unassembled WGS sequence"/>
</dbReference>
<proteinExistence type="predicted"/>
<accession>A0A9D1GMW9</accession>
<evidence type="ECO:0000313" key="2">
    <source>
        <dbReference type="Proteomes" id="UP000886881"/>
    </source>
</evidence>
<reference evidence="1" key="1">
    <citation type="submission" date="2020-10" db="EMBL/GenBank/DDBJ databases">
        <authorList>
            <person name="Gilroy R."/>
        </authorList>
    </citation>
    <scope>NUCLEOTIDE SEQUENCE</scope>
    <source>
        <strain evidence="1">ChiHecec2B26-709</strain>
    </source>
</reference>
<dbReference type="AlphaFoldDB" id="A0A9D1GMW9"/>
<gene>
    <name evidence="1" type="ORF">IAC35_04595</name>
</gene>
<protein>
    <submittedName>
        <fullName evidence="1">Glycosyltransferase family 2 protein</fullName>
    </submittedName>
</protein>
<dbReference type="EMBL" id="DVLC01000086">
    <property type="protein sequence ID" value="HIT47118.1"/>
    <property type="molecule type" value="Genomic_DNA"/>
</dbReference>
<reference evidence="1" key="2">
    <citation type="journal article" date="2021" name="PeerJ">
        <title>Extensive microbial diversity within the chicken gut microbiome revealed by metagenomics and culture.</title>
        <authorList>
            <person name="Gilroy R."/>
            <person name="Ravi A."/>
            <person name="Getino M."/>
            <person name="Pursley I."/>
            <person name="Horton D.L."/>
            <person name="Alikhan N.F."/>
            <person name="Baker D."/>
            <person name="Gharbi K."/>
            <person name="Hall N."/>
            <person name="Watson M."/>
            <person name="Adriaenssens E.M."/>
            <person name="Foster-Nyarko E."/>
            <person name="Jarju S."/>
            <person name="Secka A."/>
            <person name="Antonio M."/>
            <person name="Oren A."/>
            <person name="Chaudhuri R.R."/>
            <person name="La Ragione R."/>
            <person name="Hildebrand F."/>
            <person name="Pallen M.J."/>
        </authorList>
    </citation>
    <scope>NUCLEOTIDE SEQUENCE</scope>
    <source>
        <strain evidence="1">ChiHecec2B26-709</strain>
    </source>
</reference>
<comment type="caution">
    <text evidence="1">The sequence shown here is derived from an EMBL/GenBank/DDBJ whole genome shotgun (WGS) entry which is preliminary data.</text>
</comment>
<dbReference type="Pfam" id="PF13704">
    <property type="entry name" value="Glyco_tranf_2_4"/>
    <property type="match status" value="1"/>
</dbReference>